<keyword evidence="9 11" id="KW-0413">Isomerase</keyword>
<dbReference type="Gene3D" id="3.40.50.670">
    <property type="match status" value="1"/>
</dbReference>
<dbReference type="PANTHER" id="PTHR45866:SF1">
    <property type="entry name" value="DNA GYRASE SUBUNIT B, MITOCHONDRIAL"/>
    <property type="match status" value="1"/>
</dbReference>
<evidence type="ECO:0000256" key="6">
    <source>
        <dbReference type="ARBA" id="ARBA00022842"/>
    </source>
</evidence>
<comment type="subunit">
    <text evidence="11">Heterotetramer, composed of two GyrA and two GyrB chains. In the heterotetramer, GyrA contains the active site tyrosine that forms a transient covalent intermediate with DNA, while GyrB binds cofactors and catalyzes ATP hydrolysis.</text>
</comment>
<dbReference type="Pfam" id="PF00204">
    <property type="entry name" value="DNA_gyraseB"/>
    <property type="match status" value="1"/>
</dbReference>
<evidence type="ECO:0000256" key="5">
    <source>
        <dbReference type="ARBA" id="ARBA00022840"/>
    </source>
</evidence>
<dbReference type="InterPro" id="IPR002288">
    <property type="entry name" value="DNA_gyrase_B_C"/>
</dbReference>
<dbReference type="InterPro" id="IPR013759">
    <property type="entry name" value="Topo_IIA_B_C"/>
</dbReference>
<dbReference type="GO" id="GO:0006265">
    <property type="term" value="P:DNA topological change"/>
    <property type="evidence" value="ECO:0007669"/>
    <property type="project" value="UniProtKB-UniRule"/>
</dbReference>
<evidence type="ECO:0000256" key="11">
    <source>
        <dbReference type="HAMAP-Rule" id="MF_01898"/>
    </source>
</evidence>
<dbReference type="Pfam" id="PF02518">
    <property type="entry name" value="HATPase_c"/>
    <property type="match status" value="1"/>
</dbReference>
<evidence type="ECO:0000256" key="7">
    <source>
        <dbReference type="ARBA" id="ARBA00023029"/>
    </source>
</evidence>
<dbReference type="SMART" id="SM00433">
    <property type="entry name" value="TOP2c"/>
    <property type="match status" value="1"/>
</dbReference>
<evidence type="ECO:0000256" key="1">
    <source>
        <dbReference type="ARBA" id="ARBA00000185"/>
    </source>
</evidence>
<keyword evidence="6 11" id="KW-0460">Magnesium</keyword>
<organism evidence="13 14">
    <name type="scientific">Sellimonas intestinalis</name>
    <dbReference type="NCBI Taxonomy" id="1653434"/>
    <lineage>
        <taxon>Bacteria</taxon>
        <taxon>Bacillati</taxon>
        <taxon>Bacillota</taxon>
        <taxon>Clostridia</taxon>
        <taxon>Lachnospirales</taxon>
        <taxon>Lachnospiraceae</taxon>
        <taxon>Sellimonas</taxon>
    </lineage>
</organism>
<dbReference type="HAMAP" id="MF_01898">
    <property type="entry name" value="GyrB"/>
    <property type="match status" value="1"/>
</dbReference>
<feature type="binding site" evidence="11">
    <location>
        <position position="498"/>
    </location>
    <ligand>
        <name>Mg(2+)</name>
        <dbReference type="ChEBI" id="CHEBI:18420"/>
        <label>1</label>
        <note>catalytic</note>
    </ligand>
</feature>
<evidence type="ECO:0000313" key="14">
    <source>
        <dbReference type="Proteomes" id="UP000261080"/>
    </source>
</evidence>
<dbReference type="InterPro" id="IPR013506">
    <property type="entry name" value="Topo_IIA_bsu_dom2"/>
</dbReference>
<keyword evidence="11" id="KW-0963">Cytoplasm</keyword>
<comment type="cofactor">
    <cofactor evidence="11">
        <name>Mg(2+)</name>
        <dbReference type="ChEBI" id="CHEBI:18420"/>
    </cofactor>
    <cofactor evidence="11">
        <name>Mn(2+)</name>
        <dbReference type="ChEBI" id="CHEBI:29035"/>
    </cofactor>
    <cofactor evidence="11">
        <name>Ca(2+)</name>
        <dbReference type="ChEBI" id="CHEBI:29108"/>
    </cofactor>
    <text evidence="11">Binds two Mg(2+) per subunit. The magnesium ions form salt bridges with both the protein and the DNA. Can also accept other divalent metal cations, such as Mn(2+) or Ca(2+).</text>
</comment>
<feature type="binding site" evidence="11">
    <location>
        <position position="500"/>
    </location>
    <ligand>
        <name>Mg(2+)</name>
        <dbReference type="ChEBI" id="CHEBI:18420"/>
        <label>2</label>
    </ligand>
</feature>
<dbReference type="SMART" id="SM00387">
    <property type="entry name" value="HATPase_c"/>
    <property type="match status" value="1"/>
</dbReference>
<dbReference type="InterPro" id="IPR036890">
    <property type="entry name" value="HATPase_C_sf"/>
</dbReference>
<dbReference type="NCBIfam" id="NF004189">
    <property type="entry name" value="PRK05644.1"/>
    <property type="match status" value="1"/>
</dbReference>
<dbReference type="InterPro" id="IPR001241">
    <property type="entry name" value="Topo_IIA"/>
</dbReference>
<dbReference type="OrthoDB" id="9802808at2"/>
<comment type="miscellaneous">
    <text evidence="11">Few gyrases are as efficient as E.coli at forming negative supercoils. Not all organisms have 2 type II topoisomerases; in organisms with a single type II topoisomerase this enzyme also has to decatenate newly replicated chromosomes.</text>
</comment>
<dbReference type="InterPro" id="IPR020568">
    <property type="entry name" value="Ribosomal_Su5_D2-typ_SF"/>
</dbReference>
<dbReference type="Gene3D" id="3.30.230.10">
    <property type="match status" value="1"/>
</dbReference>
<dbReference type="Gene3D" id="3.30.565.10">
    <property type="entry name" value="Histidine kinase-like ATPase, C-terminal domain"/>
    <property type="match status" value="1"/>
</dbReference>
<dbReference type="FunFam" id="3.30.565.10:FF:000002">
    <property type="entry name" value="DNA gyrase subunit B"/>
    <property type="match status" value="1"/>
</dbReference>
<dbReference type="GO" id="GO:0003677">
    <property type="term" value="F:DNA binding"/>
    <property type="evidence" value="ECO:0007669"/>
    <property type="project" value="UniProtKB-KW"/>
</dbReference>
<keyword evidence="3 11" id="KW-0479">Metal-binding</keyword>
<dbReference type="Pfam" id="PF01751">
    <property type="entry name" value="Toprim"/>
    <property type="match status" value="1"/>
</dbReference>
<dbReference type="GO" id="GO:0005737">
    <property type="term" value="C:cytoplasm"/>
    <property type="evidence" value="ECO:0007669"/>
    <property type="project" value="UniProtKB-SubCell"/>
</dbReference>
<dbReference type="EMBL" id="QVLX01000006">
    <property type="protein sequence ID" value="RGE86141.1"/>
    <property type="molecule type" value="Genomic_DNA"/>
</dbReference>
<dbReference type="FunFam" id="3.30.230.10:FF:000005">
    <property type="entry name" value="DNA gyrase subunit B"/>
    <property type="match status" value="1"/>
</dbReference>
<dbReference type="PROSITE" id="PS00177">
    <property type="entry name" value="TOPOISOMERASE_II"/>
    <property type="match status" value="1"/>
</dbReference>
<keyword evidence="5 11" id="KW-0067">ATP-binding</keyword>
<dbReference type="SUPFAM" id="SSF55874">
    <property type="entry name" value="ATPase domain of HSP90 chaperone/DNA topoisomerase II/histidine kinase"/>
    <property type="match status" value="1"/>
</dbReference>
<feature type="binding site" evidence="11">
    <location>
        <position position="425"/>
    </location>
    <ligand>
        <name>Mg(2+)</name>
        <dbReference type="ChEBI" id="CHEBI:18420"/>
        <label>1</label>
        <note>catalytic</note>
    </ligand>
</feature>
<dbReference type="RefSeq" id="WP_117493658.1">
    <property type="nucleotide sequence ID" value="NZ_CALBAT010000022.1"/>
</dbReference>
<dbReference type="InterPro" id="IPR011557">
    <property type="entry name" value="GyrB"/>
</dbReference>
<comment type="subcellular location">
    <subcellularLocation>
        <location evidence="11">Cytoplasm</location>
    </subcellularLocation>
</comment>
<dbReference type="CDD" id="cd00822">
    <property type="entry name" value="TopoII_Trans_DNA_gyrase"/>
    <property type="match status" value="1"/>
</dbReference>
<dbReference type="InterPro" id="IPR014721">
    <property type="entry name" value="Ribsml_uS5_D2-typ_fold_subgr"/>
</dbReference>
<accession>A0A3E3K0X8</accession>
<dbReference type="CDD" id="cd03366">
    <property type="entry name" value="TOPRIM_TopoIIA_GyrB"/>
    <property type="match status" value="1"/>
</dbReference>
<keyword evidence="8" id="KW-0238">DNA-binding</keyword>
<dbReference type="GO" id="GO:0034335">
    <property type="term" value="F:DNA negative supercoiling activity"/>
    <property type="evidence" value="ECO:0007669"/>
    <property type="project" value="UniProtKB-ARBA"/>
</dbReference>
<dbReference type="InterPro" id="IPR000565">
    <property type="entry name" value="Topo_IIA_B"/>
</dbReference>
<dbReference type="GO" id="GO:0046872">
    <property type="term" value="F:metal ion binding"/>
    <property type="evidence" value="ECO:0007669"/>
    <property type="project" value="UniProtKB-KW"/>
</dbReference>
<dbReference type="InterPro" id="IPR034160">
    <property type="entry name" value="TOPRIM_GyrB"/>
</dbReference>
<dbReference type="PROSITE" id="PS50880">
    <property type="entry name" value="TOPRIM"/>
    <property type="match status" value="1"/>
</dbReference>
<evidence type="ECO:0000256" key="8">
    <source>
        <dbReference type="ARBA" id="ARBA00023125"/>
    </source>
</evidence>
<dbReference type="PRINTS" id="PR00418">
    <property type="entry name" value="TPI2FAMILY"/>
</dbReference>
<dbReference type="PRINTS" id="PR01159">
    <property type="entry name" value="DNAGYRASEB"/>
</dbReference>
<comment type="similarity">
    <text evidence="2 11">Belongs to the type II topoisomerase GyrB family.</text>
</comment>
<dbReference type="GO" id="GO:0005524">
    <property type="term" value="F:ATP binding"/>
    <property type="evidence" value="ECO:0007669"/>
    <property type="project" value="UniProtKB-UniRule"/>
</dbReference>
<comment type="caution">
    <text evidence="13">The sequence shown here is derived from an EMBL/GenBank/DDBJ whole genome shotgun (WGS) entry which is preliminary data.</text>
</comment>
<feature type="site" description="Interaction with DNA" evidence="11">
    <location>
        <position position="450"/>
    </location>
</feature>
<dbReference type="GO" id="GO:0006261">
    <property type="term" value="P:DNA-templated DNA replication"/>
    <property type="evidence" value="ECO:0007669"/>
    <property type="project" value="UniProtKB-UniRule"/>
</dbReference>
<dbReference type="NCBIfam" id="TIGR01059">
    <property type="entry name" value="gyrB"/>
    <property type="match status" value="1"/>
</dbReference>
<name>A0A3E3K0X8_9FIRM</name>
<evidence type="ECO:0000256" key="3">
    <source>
        <dbReference type="ARBA" id="ARBA00022723"/>
    </source>
</evidence>
<comment type="subunit">
    <text evidence="10">Heterotetramer composed of ParC and ParE.</text>
</comment>
<dbReference type="CDD" id="cd16928">
    <property type="entry name" value="HATPase_GyrB-like"/>
    <property type="match status" value="1"/>
</dbReference>
<evidence type="ECO:0000256" key="4">
    <source>
        <dbReference type="ARBA" id="ARBA00022741"/>
    </source>
</evidence>
<proteinExistence type="inferred from homology"/>
<protein>
    <recommendedName>
        <fullName evidence="11">DNA gyrase subunit B</fullName>
        <ecNumber evidence="11">5.6.2.2</ecNumber>
    </recommendedName>
</protein>
<dbReference type="InterPro" id="IPR003594">
    <property type="entry name" value="HATPase_dom"/>
</dbReference>
<feature type="domain" description="Toprim" evidence="12">
    <location>
        <begin position="419"/>
        <end position="533"/>
    </location>
</feature>
<dbReference type="GO" id="GO:0005694">
    <property type="term" value="C:chromosome"/>
    <property type="evidence" value="ECO:0007669"/>
    <property type="project" value="InterPro"/>
</dbReference>
<dbReference type="AlphaFoldDB" id="A0A3E3K0X8"/>
<comment type="function">
    <text evidence="11">A type II topoisomerase that negatively supercoils closed circular double-stranded (ds) DNA in an ATP-dependent manner to modulate DNA topology and maintain chromosomes in an underwound state. Negative supercoiling favors strand separation, and DNA replication, transcription, recombination and repair, all of which involve strand separation. Also able to catalyze the interconversion of other topological isomers of dsDNA rings, including catenanes and knotted rings. Type II topoisomerases break and join 2 DNA strands simultaneously in an ATP-dependent manner.</text>
</comment>
<dbReference type="NCBIfam" id="NF011501">
    <property type="entry name" value="PRK14939.1"/>
    <property type="match status" value="1"/>
</dbReference>
<dbReference type="PANTHER" id="PTHR45866">
    <property type="entry name" value="DNA GYRASE/TOPOISOMERASE SUBUNIT B"/>
    <property type="match status" value="1"/>
</dbReference>
<dbReference type="InterPro" id="IPR018522">
    <property type="entry name" value="TopoIIA_CS"/>
</dbReference>
<dbReference type="SUPFAM" id="SSF56719">
    <property type="entry name" value="Type II DNA topoisomerase"/>
    <property type="match status" value="1"/>
</dbReference>
<comment type="catalytic activity">
    <reaction evidence="1 11">
        <text>ATP-dependent breakage, passage and rejoining of double-stranded DNA.</text>
        <dbReference type="EC" id="5.6.2.2"/>
    </reaction>
</comment>
<dbReference type="Proteomes" id="UP000261080">
    <property type="component" value="Unassembled WGS sequence"/>
</dbReference>
<dbReference type="FunFam" id="3.40.50.670:FF:000002">
    <property type="entry name" value="DNA gyrase subunit B"/>
    <property type="match status" value="1"/>
</dbReference>
<keyword evidence="14" id="KW-1185">Reference proteome</keyword>
<feature type="site" description="Interaction with DNA" evidence="11">
    <location>
        <position position="453"/>
    </location>
</feature>
<dbReference type="SUPFAM" id="SSF54211">
    <property type="entry name" value="Ribosomal protein S5 domain 2-like"/>
    <property type="match status" value="1"/>
</dbReference>
<reference evidence="13 14" key="1">
    <citation type="submission" date="2018-08" db="EMBL/GenBank/DDBJ databases">
        <title>A genome reference for cultivated species of the human gut microbiota.</title>
        <authorList>
            <person name="Zou Y."/>
            <person name="Xue W."/>
            <person name="Luo G."/>
        </authorList>
    </citation>
    <scope>NUCLEOTIDE SEQUENCE [LARGE SCALE GENOMIC DNA]</scope>
    <source>
        <strain evidence="13 14">AF37-2AT</strain>
    </source>
</reference>
<keyword evidence="4 11" id="KW-0547">Nucleotide-binding</keyword>
<evidence type="ECO:0000259" key="12">
    <source>
        <dbReference type="PROSITE" id="PS50880"/>
    </source>
</evidence>
<dbReference type="EC" id="5.6.2.2" evidence="11"/>
<sequence length="637" mass="71420">MSAEYGGDQIQILEGLEAVRKRPGMYIGSTSARGLHHLVYEIVDNAVDEALAGFCDTIEVKVNADNSVTVIDNGRGIPTGINHKSGLPAVEVVFTVLHAGGKFGGGGYKVSGGLHGVGASVVNALSDWLIVEVRREGKIHEQRYERGRVVTPLTVIGECDPNETGTKVTFLPDGTIFEETVFDYGVLKQRLREMAFLTKNLRIQLKDDREEKREDSFHYEGGIREFVSYLNRSNQPLYEQIIYCEGTRDDVYVEVAMQHNDSYTESTYGFVNNITTPEGGTHIVGFRNALTKTFNAYAKKNKLIKENEQSLSGEDIREGMTAIVSVKLPEPQFEGQTKQKLGNSEARGAVDSIVSSQLEIFLEQNPAVAKNIIEKSVMAQRAREAARKARDLTRRKSALEGMSLPGKLADCSDKDPKNCEIYIVEGDSAGGSAKTARERRTQAILPLRGKILNVEKARLDKIYANAEIKAMITAFGTGIHEEFDITKLRYDKIIIMTDADVDGAHISTLLLTFLYRFMPDLIREGHVYLAKPPLYKLEKNKKVWYAYSDEELSNILEEVGRDQNNKIQRYKGLGEMDADQLWETTMDPKQRILIRVTMDEETSSELDLTFTTLMGDKVEPRREFIEENAKYVKNLDV</sequence>
<dbReference type="InterPro" id="IPR013760">
    <property type="entry name" value="Topo_IIA-like_dom_sf"/>
</dbReference>
<evidence type="ECO:0000313" key="13">
    <source>
        <dbReference type="EMBL" id="RGE86141.1"/>
    </source>
</evidence>
<gene>
    <name evidence="11 13" type="primary">gyrB</name>
    <name evidence="13" type="ORF">DW016_11690</name>
</gene>
<dbReference type="InterPro" id="IPR006171">
    <property type="entry name" value="TOPRIM_dom"/>
</dbReference>
<dbReference type="Pfam" id="PF00986">
    <property type="entry name" value="DNA_gyraseB_C"/>
    <property type="match status" value="1"/>
</dbReference>
<evidence type="ECO:0000256" key="10">
    <source>
        <dbReference type="ARBA" id="ARBA00063644"/>
    </source>
</evidence>
<evidence type="ECO:0000256" key="9">
    <source>
        <dbReference type="ARBA" id="ARBA00023235"/>
    </source>
</evidence>
<feature type="binding site" evidence="11">
    <location>
        <position position="498"/>
    </location>
    <ligand>
        <name>Mg(2+)</name>
        <dbReference type="ChEBI" id="CHEBI:18420"/>
        <label>2</label>
    </ligand>
</feature>
<keyword evidence="7 11" id="KW-0799">Topoisomerase</keyword>
<evidence type="ECO:0000256" key="2">
    <source>
        <dbReference type="ARBA" id="ARBA00010708"/>
    </source>
</evidence>